<dbReference type="EMBL" id="CP014160">
    <property type="protein sequence ID" value="AMB94272.1"/>
    <property type="molecule type" value="Genomic_DNA"/>
</dbReference>
<dbReference type="PROSITE" id="PS50943">
    <property type="entry name" value="HTH_CROC1"/>
    <property type="match status" value="1"/>
</dbReference>
<evidence type="ECO:0000256" key="1">
    <source>
        <dbReference type="ARBA" id="ARBA00023125"/>
    </source>
</evidence>
<dbReference type="AlphaFoldDB" id="A0A0X8FBK8"/>
<dbReference type="SUPFAM" id="SSF47413">
    <property type="entry name" value="lambda repressor-like DNA-binding domains"/>
    <property type="match status" value="1"/>
</dbReference>
<evidence type="ECO:0000313" key="4">
    <source>
        <dbReference type="EMBL" id="PKZ22448.1"/>
    </source>
</evidence>
<proteinExistence type="predicted"/>
<dbReference type="PANTHER" id="PTHR46558">
    <property type="entry name" value="TRACRIPTIONAL REGULATORY PROTEIN-RELATED-RELATED"/>
    <property type="match status" value="1"/>
</dbReference>
<reference evidence="5" key="2">
    <citation type="submission" date="2016-01" db="EMBL/GenBank/DDBJ databases">
        <title>Six Aerococcus type strain genome sequencing and assembly using PacBio and Illumina Hiseq.</title>
        <authorList>
            <person name="Carkaci D."/>
            <person name="Dargis R."/>
            <person name="Nielsen X.C."/>
            <person name="Skovgaard O."/>
            <person name="Fuursted K."/>
            <person name="Christensen J.J."/>
        </authorList>
    </citation>
    <scope>NUCLEOTIDE SEQUENCE [LARGE SCALE GENOMIC DNA]</scope>
    <source>
        <strain evidence="5">CCUG43001</strain>
    </source>
</reference>
<evidence type="ECO:0000313" key="3">
    <source>
        <dbReference type="EMBL" id="AMB94272.1"/>
    </source>
</evidence>
<organism evidence="3 5">
    <name type="scientific">Aerococcus sanguinicola</name>
    <dbReference type="NCBI Taxonomy" id="119206"/>
    <lineage>
        <taxon>Bacteria</taxon>
        <taxon>Bacillati</taxon>
        <taxon>Bacillota</taxon>
        <taxon>Bacilli</taxon>
        <taxon>Lactobacillales</taxon>
        <taxon>Aerococcaceae</taxon>
        <taxon>Aerococcus</taxon>
    </lineage>
</organism>
<dbReference type="InterPro" id="IPR010982">
    <property type="entry name" value="Lambda_DNA-bd_dom_sf"/>
</dbReference>
<dbReference type="Proteomes" id="UP000234239">
    <property type="component" value="Unassembled WGS sequence"/>
</dbReference>
<dbReference type="SMART" id="SM00530">
    <property type="entry name" value="HTH_XRE"/>
    <property type="match status" value="1"/>
</dbReference>
<reference evidence="3 5" key="1">
    <citation type="journal article" date="2016" name="Genome Announc.">
        <title>Complete Genome Sequences of Aerococcus christensenii CCUG 28831T, Aerococcus sanguinicola CCUG 43001T, Aerococcus urinae CCUG 36881T, Aerococcus urinaeequi CCUG 28094T, Aerococcus urinaehominis CCUG 42038 BT, and Aerococcus viridans CCUG 4311T.</title>
        <authorList>
            <person name="Carkaci D."/>
            <person name="Dargis R."/>
            <person name="Nielsen X.C."/>
            <person name="Skovgaard O."/>
            <person name="Fuursted K."/>
            <person name="Christensen J.J."/>
        </authorList>
    </citation>
    <scope>NUCLEOTIDE SEQUENCE [LARGE SCALE GENOMIC DNA]</scope>
    <source>
        <strain evidence="3 5">CCUG43001</strain>
    </source>
</reference>
<feature type="domain" description="HTH cro/C1-type" evidence="2">
    <location>
        <begin position="6"/>
        <end position="60"/>
    </location>
</feature>
<dbReference type="Pfam" id="PF01381">
    <property type="entry name" value="HTH_3"/>
    <property type="match status" value="1"/>
</dbReference>
<keyword evidence="5" id="KW-1185">Reference proteome</keyword>
<dbReference type="CDD" id="cd00093">
    <property type="entry name" value="HTH_XRE"/>
    <property type="match status" value="1"/>
</dbReference>
<dbReference type="InterPro" id="IPR001387">
    <property type="entry name" value="Cro/C1-type_HTH"/>
</dbReference>
<dbReference type="RefSeq" id="WP_067974572.1">
    <property type="nucleotide sequence ID" value="NZ_CAJHKM010000001.1"/>
</dbReference>
<evidence type="ECO:0000313" key="6">
    <source>
        <dbReference type="Proteomes" id="UP000234239"/>
    </source>
</evidence>
<dbReference type="OrthoDB" id="9805856at2"/>
<name>A0A0X8FBK8_9LACT</name>
<reference evidence="4 6" key="3">
    <citation type="submission" date="2017-12" db="EMBL/GenBank/DDBJ databases">
        <title>Phylogenetic diversity of female urinary microbiome.</title>
        <authorList>
            <person name="Thomas-White K."/>
            <person name="Wolfe A.J."/>
        </authorList>
    </citation>
    <scope>NUCLEOTIDE SEQUENCE [LARGE SCALE GENOMIC DNA]</scope>
    <source>
        <strain evidence="4 6">UMB0139</strain>
    </source>
</reference>
<keyword evidence="1" id="KW-0238">DNA-binding</keyword>
<dbReference type="GeneID" id="92903544"/>
<dbReference type="KEGG" id="asan:AWM72_05620"/>
<accession>A0A0X8FBK8</accession>
<sequence>MFPEILKSYRKSRGLTQKELANRLHVSQPTIGSWEVGRTEPNQEMQKKIADFFGISVNTLLGVDDNDSVDLKVLLKNSSMTYGGKEISDHDLKVLEGIVESLLGGDEGGDR</sequence>
<dbReference type="EMBL" id="PKGY01000002">
    <property type="protein sequence ID" value="PKZ22448.1"/>
    <property type="molecule type" value="Genomic_DNA"/>
</dbReference>
<evidence type="ECO:0000313" key="5">
    <source>
        <dbReference type="Proteomes" id="UP000069912"/>
    </source>
</evidence>
<evidence type="ECO:0000259" key="2">
    <source>
        <dbReference type="PROSITE" id="PS50943"/>
    </source>
</evidence>
<gene>
    <name evidence="3" type="ORF">AWM72_05620</name>
    <name evidence="4" type="ORF">CYJ28_04855</name>
</gene>
<dbReference type="GO" id="GO:0003677">
    <property type="term" value="F:DNA binding"/>
    <property type="evidence" value="ECO:0007669"/>
    <property type="project" value="UniProtKB-KW"/>
</dbReference>
<dbReference type="Gene3D" id="1.10.260.40">
    <property type="entry name" value="lambda repressor-like DNA-binding domains"/>
    <property type="match status" value="1"/>
</dbReference>
<protein>
    <submittedName>
        <fullName evidence="4">XRE family transcriptional regulator</fullName>
    </submittedName>
</protein>
<dbReference type="Proteomes" id="UP000069912">
    <property type="component" value="Chromosome"/>
</dbReference>
<dbReference type="PANTHER" id="PTHR46558:SF4">
    <property type="entry name" value="DNA-BIDING PHAGE PROTEIN"/>
    <property type="match status" value="1"/>
</dbReference>